<feature type="domain" description="Cytochrome b561 bacterial/Ni-hydrogenase" evidence="14">
    <location>
        <begin position="13"/>
        <end position="183"/>
    </location>
</feature>
<dbReference type="SUPFAM" id="SSF81342">
    <property type="entry name" value="Transmembrane di-heme cytochromes"/>
    <property type="match status" value="1"/>
</dbReference>
<dbReference type="PANTHER" id="PTHR30529:SF1">
    <property type="entry name" value="CYTOCHROME B561 HOMOLOG 2"/>
    <property type="match status" value="1"/>
</dbReference>
<keyword evidence="6 13" id="KW-0812">Transmembrane</keyword>
<keyword evidence="16" id="KW-1185">Reference proteome</keyword>
<feature type="transmembrane region" description="Helical" evidence="13">
    <location>
        <begin position="20"/>
        <end position="39"/>
    </location>
</feature>
<dbReference type="STRING" id="573024.SAMN05216208_0565"/>
<dbReference type="GO" id="GO:0022904">
    <property type="term" value="P:respiratory electron transport chain"/>
    <property type="evidence" value="ECO:0007669"/>
    <property type="project" value="InterPro"/>
</dbReference>
<keyword evidence="4" id="KW-1003">Cell membrane</keyword>
<dbReference type="InterPro" id="IPR011577">
    <property type="entry name" value="Cyt_b561_bac/Ni-Hgenase"/>
</dbReference>
<evidence type="ECO:0000256" key="10">
    <source>
        <dbReference type="ARBA" id="ARBA00023004"/>
    </source>
</evidence>
<dbReference type="Gene3D" id="1.20.950.20">
    <property type="entry name" value="Transmembrane di-heme cytochromes, Chain C"/>
    <property type="match status" value="1"/>
</dbReference>
<organism evidence="15 16">
    <name type="scientific">Roseovarius nanhaiticus</name>
    <dbReference type="NCBI Taxonomy" id="573024"/>
    <lineage>
        <taxon>Bacteria</taxon>
        <taxon>Pseudomonadati</taxon>
        <taxon>Pseudomonadota</taxon>
        <taxon>Alphaproteobacteria</taxon>
        <taxon>Rhodobacterales</taxon>
        <taxon>Roseobacteraceae</taxon>
        <taxon>Roseovarius</taxon>
    </lineage>
</organism>
<dbReference type="EMBL" id="FTNV01000001">
    <property type="protein sequence ID" value="SIS06363.1"/>
    <property type="molecule type" value="Genomic_DNA"/>
</dbReference>
<dbReference type="GO" id="GO:0009055">
    <property type="term" value="F:electron transfer activity"/>
    <property type="evidence" value="ECO:0007669"/>
    <property type="project" value="InterPro"/>
</dbReference>
<dbReference type="RefSeq" id="WP_076532440.1">
    <property type="nucleotide sequence ID" value="NZ_FOAC01000001.1"/>
</dbReference>
<comment type="similarity">
    <text evidence="12">Belongs to the cytochrome b561 family.</text>
</comment>
<evidence type="ECO:0000256" key="2">
    <source>
        <dbReference type="ARBA" id="ARBA00004651"/>
    </source>
</evidence>
<evidence type="ECO:0000259" key="14">
    <source>
        <dbReference type="Pfam" id="PF01292"/>
    </source>
</evidence>
<dbReference type="GO" id="GO:0046872">
    <property type="term" value="F:metal ion binding"/>
    <property type="evidence" value="ECO:0007669"/>
    <property type="project" value="UniProtKB-KW"/>
</dbReference>
<feature type="transmembrane region" description="Helical" evidence="13">
    <location>
        <begin position="149"/>
        <end position="172"/>
    </location>
</feature>
<keyword evidence="7" id="KW-0479">Metal-binding</keyword>
<dbReference type="InterPro" id="IPR052168">
    <property type="entry name" value="Cytochrome_b561_oxidase"/>
</dbReference>
<gene>
    <name evidence="15" type="ORF">SAMN05421666_1571</name>
</gene>
<keyword evidence="11 13" id="KW-0472">Membrane</keyword>
<dbReference type="Proteomes" id="UP000186019">
    <property type="component" value="Unassembled WGS sequence"/>
</dbReference>
<evidence type="ECO:0000256" key="3">
    <source>
        <dbReference type="ARBA" id="ARBA00022448"/>
    </source>
</evidence>
<proteinExistence type="inferred from homology"/>
<dbReference type="GO" id="GO:0005886">
    <property type="term" value="C:plasma membrane"/>
    <property type="evidence" value="ECO:0007669"/>
    <property type="project" value="UniProtKB-SubCell"/>
</dbReference>
<evidence type="ECO:0000256" key="6">
    <source>
        <dbReference type="ARBA" id="ARBA00022692"/>
    </source>
</evidence>
<evidence type="ECO:0000313" key="15">
    <source>
        <dbReference type="EMBL" id="SIS06363.1"/>
    </source>
</evidence>
<accession>A0A1N7G182</accession>
<protein>
    <submittedName>
        <fullName evidence="15">Cytochrome b561</fullName>
    </submittedName>
</protein>
<evidence type="ECO:0000313" key="16">
    <source>
        <dbReference type="Proteomes" id="UP000186019"/>
    </source>
</evidence>
<comment type="subcellular location">
    <subcellularLocation>
        <location evidence="2">Cell membrane</location>
        <topology evidence="2">Multi-pass membrane protein</topology>
    </subcellularLocation>
</comment>
<evidence type="ECO:0000256" key="13">
    <source>
        <dbReference type="SAM" id="Phobius"/>
    </source>
</evidence>
<keyword evidence="3" id="KW-0813">Transport</keyword>
<dbReference type="PANTHER" id="PTHR30529">
    <property type="entry name" value="CYTOCHROME B561"/>
    <property type="match status" value="1"/>
</dbReference>
<keyword evidence="5" id="KW-0349">Heme</keyword>
<evidence type="ECO:0000256" key="9">
    <source>
        <dbReference type="ARBA" id="ARBA00022989"/>
    </source>
</evidence>
<dbReference type="GO" id="GO:0020037">
    <property type="term" value="F:heme binding"/>
    <property type="evidence" value="ECO:0007669"/>
    <property type="project" value="TreeGrafter"/>
</dbReference>
<evidence type="ECO:0000256" key="7">
    <source>
        <dbReference type="ARBA" id="ARBA00022723"/>
    </source>
</evidence>
<dbReference type="AlphaFoldDB" id="A0A1N7G182"/>
<name>A0A1N7G182_9RHOB</name>
<evidence type="ECO:0000256" key="8">
    <source>
        <dbReference type="ARBA" id="ARBA00022982"/>
    </source>
</evidence>
<sequence>MSPQTTIQHHSAYSRTARVIHWSMALLILSTIPVGFLMVQEGLARSLQNALFIYHKNVGVLLLVLIAVRIAYRFAVPPPPLPDQMPAWQAKAAGLSHIALYALMLIMPVAGYIRVKAGGFPIETLDALGIGSPVTRSDEIAEIAKTVHYYGALALTAVVALHIFAAAHHGLIRRDGIFSRMWSPKDSAGG</sequence>
<keyword evidence="8" id="KW-0249">Electron transport</keyword>
<keyword evidence="10" id="KW-0408">Iron</keyword>
<dbReference type="OrthoDB" id="8156287at2"/>
<keyword evidence="9 13" id="KW-1133">Transmembrane helix</keyword>
<evidence type="ECO:0000256" key="1">
    <source>
        <dbReference type="ARBA" id="ARBA00001970"/>
    </source>
</evidence>
<feature type="transmembrane region" description="Helical" evidence="13">
    <location>
        <begin position="92"/>
        <end position="113"/>
    </location>
</feature>
<reference evidence="15 16" key="1">
    <citation type="submission" date="2017-01" db="EMBL/GenBank/DDBJ databases">
        <authorList>
            <person name="Mah S.A."/>
            <person name="Swanson W.J."/>
            <person name="Moy G.W."/>
            <person name="Vacquier V.D."/>
        </authorList>
    </citation>
    <scope>NUCLEOTIDE SEQUENCE [LARGE SCALE GENOMIC DNA]</scope>
    <source>
        <strain evidence="15 16">DSM 29590</strain>
    </source>
</reference>
<evidence type="ECO:0000256" key="5">
    <source>
        <dbReference type="ARBA" id="ARBA00022617"/>
    </source>
</evidence>
<evidence type="ECO:0000256" key="11">
    <source>
        <dbReference type="ARBA" id="ARBA00023136"/>
    </source>
</evidence>
<evidence type="ECO:0000256" key="12">
    <source>
        <dbReference type="ARBA" id="ARBA00037975"/>
    </source>
</evidence>
<dbReference type="InterPro" id="IPR016174">
    <property type="entry name" value="Di-haem_cyt_TM"/>
</dbReference>
<evidence type="ECO:0000256" key="4">
    <source>
        <dbReference type="ARBA" id="ARBA00022475"/>
    </source>
</evidence>
<dbReference type="Pfam" id="PF01292">
    <property type="entry name" value="Ni_hydr_CYTB"/>
    <property type="match status" value="1"/>
</dbReference>
<comment type="cofactor">
    <cofactor evidence="1">
        <name>heme b</name>
        <dbReference type="ChEBI" id="CHEBI:60344"/>
    </cofactor>
</comment>
<feature type="transmembrane region" description="Helical" evidence="13">
    <location>
        <begin position="51"/>
        <end position="72"/>
    </location>
</feature>